<protein>
    <recommendedName>
        <fullName evidence="3">DUF5723 domain-containing protein</fullName>
    </recommendedName>
</protein>
<evidence type="ECO:0000313" key="1">
    <source>
        <dbReference type="EMBL" id="MTI27035.1"/>
    </source>
</evidence>
<keyword evidence="2" id="KW-1185">Reference proteome</keyword>
<evidence type="ECO:0008006" key="3">
    <source>
        <dbReference type="Google" id="ProtNLM"/>
    </source>
</evidence>
<accession>A0ABW9RVL0</accession>
<dbReference type="EMBL" id="SMLW01000609">
    <property type="protein sequence ID" value="MTI27035.1"/>
    <property type="molecule type" value="Genomic_DNA"/>
</dbReference>
<comment type="caution">
    <text evidence="1">The sequence shown here is derived from an EMBL/GenBank/DDBJ whole genome shotgun (WGS) entry which is preliminary data.</text>
</comment>
<name>A0ABW9RVL0_9BACT</name>
<sequence>MPFEVFFLTFFLFNSQLLFAQNFESVGKENPLTITGGASLNQIFYAVDGIESRRNPYSYYASGNVNFNLYGWSIPLSFTWSNQQGSFQQPFNQFGIHPTYKWITGHFGYASMTFSPYTLAGHLFLGAGIEARPGKWHISTMYGRLQRAVEPDSLNESSVTPAFKRMGYGVKAGYADGNDFVHFIIFGSRDDASSINYIPDNEEIYPEENLVFSVAGGKELFSRIVLSTEYAISGITRDTRAETVKVEKYKVFNAAGGLFTPRLSSSYYNAFKTGLTYQADAFSVGLGYERIDPGYRTHGAYYFNNDLENLTANAATALFSGKVNIAVNVGVQRDNLDDSKISSMERIVGAVNVGYAASERLNFSGSYSSFQTYTNIRSQFVDINQLTPYDNLDTLNYIQISQNATLNTNYILSNNKDRRQNLNLNLIFQDASDEQGGVKQGSGNQFYMANTAYSITLVPKNITVTGSFNYNKNEAATINATTLGPTLAINKSLMDRKMRIGLSTSWNESYTNGDKVSRVANVRVNGGYSIKKKHNFNVSLVGVNRENKTEGSTDSFAEFTGTVGYSYSFSSK</sequence>
<proteinExistence type="predicted"/>
<reference evidence="1 2" key="1">
    <citation type="submission" date="2019-02" db="EMBL/GenBank/DDBJ databases">
        <authorList>
            <person name="Goldberg S.R."/>
            <person name="Haltli B.A."/>
            <person name="Correa H."/>
            <person name="Russell K.G."/>
        </authorList>
    </citation>
    <scope>NUCLEOTIDE SEQUENCE [LARGE SCALE GENOMIC DNA]</scope>
    <source>
        <strain evidence="1 2">JCM 16186</strain>
    </source>
</reference>
<dbReference type="Proteomes" id="UP000798808">
    <property type="component" value="Unassembled WGS sequence"/>
</dbReference>
<gene>
    <name evidence="1" type="ORF">E1163_18910</name>
</gene>
<evidence type="ECO:0000313" key="2">
    <source>
        <dbReference type="Proteomes" id="UP000798808"/>
    </source>
</evidence>
<organism evidence="1 2">
    <name type="scientific">Fulvivirga kasyanovii</name>
    <dbReference type="NCBI Taxonomy" id="396812"/>
    <lineage>
        <taxon>Bacteria</taxon>
        <taxon>Pseudomonadati</taxon>
        <taxon>Bacteroidota</taxon>
        <taxon>Cytophagia</taxon>
        <taxon>Cytophagales</taxon>
        <taxon>Fulvivirgaceae</taxon>
        <taxon>Fulvivirga</taxon>
    </lineage>
</organism>